<protein>
    <submittedName>
        <fullName evidence="1">Uncharacterized protein</fullName>
    </submittedName>
</protein>
<evidence type="ECO:0000313" key="1">
    <source>
        <dbReference type="EMBL" id="TDO22372.1"/>
    </source>
</evidence>
<dbReference type="RefSeq" id="WP_133553677.1">
    <property type="nucleotide sequence ID" value="NZ_SNWM01000002.1"/>
</dbReference>
<comment type="caution">
    <text evidence="1">The sequence shown here is derived from an EMBL/GenBank/DDBJ whole genome shotgun (WGS) entry which is preliminary data.</text>
</comment>
<gene>
    <name evidence="1" type="ORF">CLV32_1343</name>
</gene>
<dbReference type="EMBL" id="SNWM01000002">
    <property type="protein sequence ID" value="TDO22372.1"/>
    <property type="molecule type" value="Genomic_DNA"/>
</dbReference>
<sequence length="67" mass="7432">MAANGTKAGSELSASNNVKMEKVRELKQLYTLCLSISSMHEAVKIELKIRGRNLLFLSQLIQKGLVK</sequence>
<keyword evidence="2" id="KW-1185">Reference proteome</keyword>
<dbReference type="OrthoDB" id="798544at2"/>
<name>A0A4R6IK02_9SPHI</name>
<accession>A0A4R6IK02</accession>
<dbReference type="Proteomes" id="UP000295499">
    <property type="component" value="Unassembled WGS sequence"/>
</dbReference>
<reference evidence="1 2" key="1">
    <citation type="submission" date="2019-03" db="EMBL/GenBank/DDBJ databases">
        <title>Genomic Encyclopedia of Archaeal and Bacterial Type Strains, Phase II (KMG-II): from individual species to whole genera.</title>
        <authorList>
            <person name="Goeker M."/>
        </authorList>
    </citation>
    <scope>NUCLEOTIDE SEQUENCE [LARGE SCALE GENOMIC DNA]</scope>
    <source>
        <strain evidence="1 2">DSM 19034</strain>
    </source>
</reference>
<proteinExistence type="predicted"/>
<evidence type="ECO:0000313" key="2">
    <source>
        <dbReference type="Proteomes" id="UP000295499"/>
    </source>
</evidence>
<dbReference type="AlphaFoldDB" id="A0A4R6IK02"/>
<organism evidence="1 2">
    <name type="scientific">Pedobacter duraquae</name>
    <dbReference type="NCBI Taxonomy" id="425511"/>
    <lineage>
        <taxon>Bacteria</taxon>
        <taxon>Pseudomonadati</taxon>
        <taxon>Bacteroidota</taxon>
        <taxon>Sphingobacteriia</taxon>
        <taxon>Sphingobacteriales</taxon>
        <taxon>Sphingobacteriaceae</taxon>
        <taxon>Pedobacter</taxon>
    </lineage>
</organism>